<dbReference type="InterPro" id="IPR052584">
    <property type="entry name" value="U2_snRNP_Complex_Component"/>
</dbReference>
<reference evidence="2" key="1">
    <citation type="submission" date="2013-09" db="EMBL/GenBank/DDBJ databases">
        <title>Corchorus olitorius genome sequencing.</title>
        <authorList>
            <person name="Alam M."/>
            <person name="Haque M.S."/>
            <person name="Islam M.S."/>
            <person name="Emdad E.M."/>
            <person name="Islam M.M."/>
            <person name="Ahmed B."/>
            <person name="Halim A."/>
            <person name="Hossen Q.M.M."/>
            <person name="Hossain M.Z."/>
            <person name="Ahmed R."/>
            <person name="Khan M.M."/>
            <person name="Islam R."/>
            <person name="Rashid M.M."/>
            <person name="Khan S.A."/>
            <person name="Rahman M.S."/>
            <person name="Alam M."/>
            <person name="Yahiya A.S."/>
            <person name="Khan M.S."/>
            <person name="Azam M.S."/>
            <person name="Haque T."/>
            <person name="Lashkar M.Z.H."/>
            <person name="Akhand A.I."/>
            <person name="Morshed G."/>
            <person name="Roy S."/>
            <person name="Uddin K.S."/>
            <person name="Rabeya T."/>
            <person name="Hossain A.S."/>
            <person name="Chowdhury A."/>
            <person name="Snigdha A.R."/>
            <person name="Mortoza M.S."/>
            <person name="Matin S.A."/>
            <person name="Hoque S.M.E."/>
            <person name="Islam M.K."/>
            <person name="Roy D.K."/>
            <person name="Haider R."/>
            <person name="Moosa M.M."/>
            <person name="Elias S.M."/>
            <person name="Hasan A.M."/>
            <person name="Jahan S."/>
            <person name="Shafiuddin M."/>
            <person name="Mahmood N."/>
            <person name="Shommy N.S."/>
        </authorList>
    </citation>
    <scope>NUCLEOTIDE SEQUENCE [LARGE SCALE GENOMIC DNA]</scope>
    <source>
        <strain evidence="2">cv. O-4</strain>
    </source>
</reference>
<gene>
    <name evidence="1" type="ORF">COLO4_09676</name>
</gene>
<dbReference type="PANTHER" id="PTHR12785:SF6">
    <property type="entry name" value="SPLICING FACTOR 3B SUBUNIT 2"/>
    <property type="match status" value="1"/>
</dbReference>
<name>A0A1R3KBE3_9ROSI</name>
<sequence>MKPGSLSHEFNKRLVYQRVLLHQAYYYAGYFEIWSSYIVPHLRIPGLIAPVPYGAGFEYHPGGWGKSPVDELDACKQMLRILTYFPPIDVWTECNRHE</sequence>
<accession>A0A1R3KBE3</accession>
<dbReference type="OrthoDB" id="1702701at2759"/>
<keyword evidence="2" id="KW-1185">Reference proteome</keyword>
<comment type="caution">
    <text evidence="1">The sequence shown here is derived from an EMBL/GenBank/DDBJ whole genome shotgun (WGS) entry which is preliminary data.</text>
</comment>
<protein>
    <submittedName>
        <fullName evidence="1">Splicing factor 3B subunit 2-like protein</fullName>
    </submittedName>
</protein>
<dbReference type="EMBL" id="AWUE01014261">
    <property type="protein sequence ID" value="OMP04395.1"/>
    <property type="molecule type" value="Genomic_DNA"/>
</dbReference>
<proteinExistence type="predicted"/>
<dbReference type="STRING" id="93759.A0A1R3KBE3"/>
<dbReference type="AlphaFoldDB" id="A0A1R3KBE3"/>
<dbReference type="PANTHER" id="PTHR12785">
    <property type="entry name" value="SPLICING FACTOR 3B"/>
    <property type="match status" value="1"/>
</dbReference>
<organism evidence="1 2">
    <name type="scientific">Corchorus olitorius</name>
    <dbReference type="NCBI Taxonomy" id="93759"/>
    <lineage>
        <taxon>Eukaryota</taxon>
        <taxon>Viridiplantae</taxon>
        <taxon>Streptophyta</taxon>
        <taxon>Embryophyta</taxon>
        <taxon>Tracheophyta</taxon>
        <taxon>Spermatophyta</taxon>
        <taxon>Magnoliopsida</taxon>
        <taxon>eudicotyledons</taxon>
        <taxon>Gunneridae</taxon>
        <taxon>Pentapetalae</taxon>
        <taxon>rosids</taxon>
        <taxon>malvids</taxon>
        <taxon>Malvales</taxon>
        <taxon>Malvaceae</taxon>
        <taxon>Grewioideae</taxon>
        <taxon>Apeibeae</taxon>
        <taxon>Corchorus</taxon>
    </lineage>
</organism>
<dbReference type="Proteomes" id="UP000187203">
    <property type="component" value="Unassembled WGS sequence"/>
</dbReference>
<evidence type="ECO:0000313" key="1">
    <source>
        <dbReference type="EMBL" id="OMP04395.1"/>
    </source>
</evidence>
<evidence type="ECO:0000313" key="2">
    <source>
        <dbReference type="Proteomes" id="UP000187203"/>
    </source>
</evidence>